<dbReference type="CTD" id="20207531"/>
<dbReference type="Gene3D" id="3.50.4.10">
    <property type="entry name" value="Hepatocyte Growth Factor"/>
    <property type="match status" value="2"/>
</dbReference>
<name>T1FFD2_HELRO</name>
<protein>
    <recommendedName>
        <fullName evidence="2">Apple domain-containing protein</fullName>
    </recommendedName>
</protein>
<evidence type="ECO:0000259" key="2">
    <source>
        <dbReference type="SMART" id="SM00473"/>
    </source>
</evidence>
<dbReference type="EnsemblMetazoa" id="HelroT180031">
    <property type="protein sequence ID" value="HelroP180031"/>
    <property type="gene ID" value="HelroG180031"/>
</dbReference>
<dbReference type="SMART" id="SM00473">
    <property type="entry name" value="PAN_AP"/>
    <property type="match status" value="2"/>
</dbReference>
<dbReference type="PANTHER" id="PTHR45713:SF6">
    <property type="entry name" value="F5_8 TYPE C DOMAIN-CONTAINING PROTEIN"/>
    <property type="match status" value="1"/>
</dbReference>
<dbReference type="EMBL" id="AMQM01007073">
    <property type="status" value="NOT_ANNOTATED_CDS"/>
    <property type="molecule type" value="Genomic_DNA"/>
</dbReference>
<dbReference type="PANTHER" id="PTHR45713">
    <property type="entry name" value="FTP DOMAIN-CONTAINING PROTEIN"/>
    <property type="match status" value="1"/>
</dbReference>
<accession>T1FFD2</accession>
<evidence type="ECO:0000256" key="1">
    <source>
        <dbReference type="SAM" id="MobiDB-lite"/>
    </source>
</evidence>
<dbReference type="GeneID" id="20207531"/>
<dbReference type="HOGENOM" id="CLU_038742_1_0_1"/>
<dbReference type="RefSeq" id="XP_009027044.1">
    <property type="nucleotide sequence ID" value="XM_009028796.1"/>
</dbReference>
<dbReference type="Pfam" id="PF00024">
    <property type="entry name" value="PAN_1"/>
    <property type="match status" value="2"/>
</dbReference>
<gene>
    <name evidence="4" type="primary">20207531</name>
    <name evidence="3" type="ORF">HELRODRAFT_180031</name>
</gene>
<feature type="domain" description="Apple" evidence="2">
    <location>
        <begin position="26"/>
        <end position="100"/>
    </location>
</feature>
<feature type="compositionally biased region" description="Acidic residues" evidence="1">
    <location>
        <begin position="497"/>
        <end position="512"/>
    </location>
</feature>
<feature type="domain" description="Apple" evidence="2">
    <location>
        <begin position="411"/>
        <end position="492"/>
    </location>
</feature>
<dbReference type="KEGG" id="hro:HELRODRAFT_180031"/>
<evidence type="ECO:0000313" key="5">
    <source>
        <dbReference type="Proteomes" id="UP000015101"/>
    </source>
</evidence>
<dbReference type="SUPFAM" id="SSF49785">
    <property type="entry name" value="Galactose-binding domain-like"/>
    <property type="match status" value="2"/>
</dbReference>
<evidence type="ECO:0000313" key="4">
    <source>
        <dbReference type="EnsemblMetazoa" id="HelroP180031"/>
    </source>
</evidence>
<dbReference type="SUPFAM" id="SSF57414">
    <property type="entry name" value="Hairpin loop containing domain-like"/>
    <property type="match status" value="2"/>
</dbReference>
<dbReference type="InterPro" id="IPR008979">
    <property type="entry name" value="Galactose-bd-like_sf"/>
</dbReference>
<organism evidence="4 5">
    <name type="scientific">Helobdella robusta</name>
    <name type="common">Californian leech</name>
    <dbReference type="NCBI Taxonomy" id="6412"/>
    <lineage>
        <taxon>Eukaryota</taxon>
        <taxon>Metazoa</taxon>
        <taxon>Spiralia</taxon>
        <taxon>Lophotrochozoa</taxon>
        <taxon>Annelida</taxon>
        <taxon>Clitellata</taxon>
        <taxon>Hirudinea</taxon>
        <taxon>Rhynchobdellida</taxon>
        <taxon>Glossiphoniidae</taxon>
        <taxon>Helobdella</taxon>
    </lineage>
</organism>
<dbReference type="InParanoid" id="T1FFD2"/>
<dbReference type="AlphaFoldDB" id="T1FFD2"/>
<dbReference type="InterPro" id="IPR051941">
    <property type="entry name" value="BG_Antigen-Binding_Lectin"/>
</dbReference>
<feature type="region of interest" description="Disordered" evidence="1">
    <location>
        <begin position="497"/>
        <end position="530"/>
    </location>
</feature>
<reference evidence="3 5" key="2">
    <citation type="journal article" date="2013" name="Nature">
        <title>Insights into bilaterian evolution from three spiralian genomes.</title>
        <authorList>
            <person name="Simakov O."/>
            <person name="Marletaz F."/>
            <person name="Cho S.J."/>
            <person name="Edsinger-Gonzales E."/>
            <person name="Havlak P."/>
            <person name="Hellsten U."/>
            <person name="Kuo D.H."/>
            <person name="Larsson T."/>
            <person name="Lv J."/>
            <person name="Arendt D."/>
            <person name="Savage R."/>
            <person name="Osoegawa K."/>
            <person name="de Jong P."/>
            <person name="Grimwood J."/>
            <person name="Chapman J.A."/>
            <person name="Shapiro H."/>
            <person name="Aerts A."/>
            <person name="Otillar R.P."/>
            <person name="Terry A.Y."/>
            <person name="Boore J.L."/>
            <person name="Grigoriev I.V."/>
            <person name="Lindberg D.R."/>
            <person name="Seaver E.C."/>
            <person name="Weisblat D.A."/>
            <person name="Putnam N.H."/>
            <person name="Rokhsar D.S."/>
        </authorList>
    </citation>
    <scope>NUCLEOTIDE SEQUENCE</scope>
</reference>
<sequence>MVRPPQILKILALQSILPRSATVRCRYSFMWMKKSNMSLAGFQFKQFYVRSALDCMHMCKQLGGCDSINFHPASKLCQMNAHINGYASLTSVSVDEADQRVATRLAVGAYAYNSSGYFVNSILTLTAFWAVDGRNGLNDVTAKCSLTTPSMAPHWIGVDLANVFSIFYTILYAGTDINSMPTRNDLDYFIVGVSNRSLDVHPPVRGMYDLCAQYPGVVASKQVVQLNCSSTTPPARYVILQQPANSTGYMSVCEWEIYGISYGTYRNNMLIGRPARSSSVFYDQTCGAYDPALLVDGFHDNFAFQCHCSHTNDATGGPNWFMVDMMTSHHIDFVVLSAMDYEGNYDMKQITDRMYNFIIGLTNVDSVITVPVRDSYPLCARWPGALKQGVKVELKCNANLPKFRYVVLKFLKSYSWIKQSKVSLVRFQFKQLYVRSALDCMHKCKQLGGCDSINFHPASKLCQMNTHINGQNDSVKKQLTKYDYGGDNFEDYNVTIDDEDDEENDEEDDYDNDNLNYDENVKGYNSFDSF</sequence>
<reference evidence="5" key="1">
    <citation type="submission" date="2012-12" db="EMBL/GenBank/DDBJ databases">
        <authorList>
            <person name="Hellsten U."/>
            <person name="Grimwood J."/>
            <person name="Chapman J.A."/>
            <person name="Shapiro H."/>
            <person name="Aerts A."/>
            <person name="Otillar R.P."/>
            <person name="Terry A.Y."/>
            <person name="Boore J.L."/>
            <person name="Simakov O."/>
            <person name="Marletaz F."/>
            <person name="Cho S.-J."/>
            <person name="Edsinger-Gonzales E."/>
            <person name="Havlak P."/>
            <person name="Kuo D.-H."/>
            <person name="Larsson T."/>
            <person name="Lv J."/>
            <person name="Arendt D."/>
            <person name="Savage R."/>
            <person name="Osoegawa K."/>
            <person name="de Jong P."/>
            <person name="Lindberg D.R."/>
            <person name="Seaver E.C."/>
            <person name="Weisblat D.A."/>
            <person name="Putnam N.H."/>
            <person name="Grigoriev I.V."/>
            <person name="Rokhsar D.S."/>
        </authorList>
    </citation>
    <scope>NUCLEOTIDE SEQUENCE</scope>
</reference>
<evidence type="ECO:0000313" key="3">
    <source>
        <dbReference type="EMBL" id="ESN94924.1"/>
    </source>
</evidence>
<dbReference type="EMBL" id="KB097558">
    <property type="protein sequence ID" value="ESN94924.1"/>
    <property type="molecule type" value="Genomic_DNA"/>
</dbReference>
<dbReference type="Proteomes" id="UP000015101">
    <property type="component" value="Unassembled WGS sequence"/>
</dbReference>
<dbReference type="Gene3D" id="2.60.120.260">
    <property type="entry name" value="Galactose-binding domain-like"/>
    <property type="match status" value="2"/>
</dbReference>
<reference evidence="4" key="3">
    <citation type="submission" date="2015-06" db="UniProtKB">
        <authorList>
            <consortium name="EnsemblMetazoa"/>
        </authorList>
    </citation>
    <scope>IDENTIFICATION</scope>
</reference>
<keyword evidence="5" id="KW-1185">Reference proteome</keyword>
<dbReference type="InterPro" id="IPR003609">
    <property type="entry name" value="Pan_app"/>
</dbReference>
<proteinExistence type="predicted"/>